<reference evidence="3 4" key="1">
    <citation type="submission" date="2020-06" db="EMBL/GenBank/DDBJ databases">
        <title>Sphingomonas hominis sp. nov., a member of the Sphingomonas, isolated from the hair of a 22-year-old girl.</title>
        <authorList>
            <person name="Zhang D.-F."/>
            <person name="Cui X.-W."/>
        </authorList>
    </citation>
    <scope>NUCLEOTIDE SEQUENCE [LARGE SCALE GENOMIC DNA]</scope>
    <source>
        <strain evidence="3 4">HHU CXW</strain>
    </source>
</reference>
<dbReference type="Pfam" id="PF07007">
    <property type="entry name" value="LprI"/>
    <property type="match status" value="1"/>
</dbReference>
<organism evidence="3 4">
    <name type="scientific">Sphingomonas hominis</name>
    <dbReference type="NCBI Taxonomy" id="2741495"/>
    <lineage>
        <taxon>Bacteria</taxon>
        <taxon>Pseudomonadati</taxon>
        <taxon>Pseudomonadota</taxon>
        <taxon>Alphaproteobacteria</taxon>
        <taxon>Sphingomonadales</taxon>
        <taxon>Sphingomonadaceae</taxon>
        <taxon>Sphingomonas</taxon>
    </lineage>
</organism>
<dbReference type="Gene3D" id="1.20.1270.180">
    <property type="match status" value="1"/>
</dbReference>
<dbReference type="InterPro" id="IPR009739">
    <property type="entry name" value="LprI-like_N"/>
</dbReference>
<name>A0ABX2JLV0_9SPHN</name>
<feature type="chain" id="PRO_5046050555" evidence="1">
    <location>
        <begin position="19"/>
        <end position="125"/>
    </location>
</feature>
<keyword evidence="4" id="KW-1185">Reference proteome</keyword>
<dbReference type="Proteomes" id="UP000621447">
    <property type="component" value="Unassembled WGS sequence"/>
</dbReference>
<proteinExistence type="predicted"/>
<evidence type="ECO:0000313" key="3">
    <source>
        <dbReference type="EMBL" id="NTS65444.1"/>
    </source>
</evidence>
<feature type="domain" description="Lysozyme inhibitor LprI-like N-terminal" evidence="2">
    <location>
        <begin position="20"/>
        <end position="115"/>
    </location>
</feature>
<keyword evidence="1" id="KW-0732">Signal</keyword>
<dbReference type="RefSeq" id="WP_174194059.1">
    <property type="nucleotide sequence ID" value="NZ_JABULH010000003.1"/>
</dbReference>
<sequence length="125" mass="13558">MKATILIAGALLAAPAGAQSASDYQAADAQLNAAYRNAMARMKQLDHGTRLADLPPAERAGPSYSQALLNSQRAWLAYRDANCRAFAYEYRGGSAQGLSNRVCLTRVTRARTTELRLLQSVFLPK</sequence>
<evidence type="ECO:0000313" key="4">
    <source>
        <dbReference type="Proteomes" id="UP000621447"/>
    </source>
</evidence>
<accession>A0ABX2JLV0</accession>
<evidence type="ECO:0000256" key="1">
    <source>
        <dbReference type="SAM" id="SignalP"/>
    </source>
</evidence>
<feature type="signal peptide" evidence="1">
    <location>
        <begin position="1"/>
        <end position="18"/>
    </location>
</feature>
<comment type="caution">
    <text evidence="3">The sequence shown here is derived from an EMBL/GenBank/DDBJ whole genome shotgun (WGS) entry which is preliminary data.</text>
</comment>
<dbReference type="EMBL" id="JABULH010000003">
    <property type="protein sequence ID" value="NTS65444.1"/>
    <property type="molecule type" value="Genomic_DNA"/>
</dbReference>
<protein>
    <submittedName>
        <fullName evidence="3">DUF1311 domain-containing protein</fullName>
    </submittedName>
</protein>
<evidence type="ECO:0000259" key="2">
    <source>
        <dbReference type="Pfam" id="PF07007"/>
    </source>
</evidence>
<gene>
    <name evidence="3" type="ORF">HRV97_09740</name>
</gene>